<proteinExistence type="predicted"/>
<accession>A0A6V7NXT8</accession>
<dbReference type="AlphaFoldDB" id="A0A6V7NXT8"/>
<sequence length="165" mass="17321">MELMAPMRHYVRGSVPAQPAEVPEQVGSSEVQELRAQMTALVGVVQRQGSVQTRGSDGSSIRRAGATFRLKQVFVAQSGVRKSRGWIPSVVARKPKTYNFRIVDRRSFGGRARIGSSRAACAAGGRLRVTTSNRNAIKGGGCCPFGGPPAAPKPCQIGSGLGAGA</sequence>
<name>A0A6V7NXT8_ANACO</name>
<gene>
    <name evidence="1" type="ORF">CB5_LOCUS6580</name>
</gene>
<reference evidence="1" key="1">
    <citation type="submission" date="2020-07" db="EMBL/GenBank/DDBJ databases">
        <authorList>
            <person name="Lin J."/>
        </authorList>
    </citation>
    <scope>NUCLEOTIDE SEQUENCE</scope>
</reference>
<evidence type="ECO:0000313" key="1">
    <source>
        <dbReference type="EMBL" id="CAD1823369.1"/>
    </source>
</evidence>
<dbReference type="EMBL" id="LR862143">
    <property type="protein sequence ID" value="CAD1823369.1"/>
    <property type="molecule type" value="Genomic_DNA"/>
</dbReference>
<organism evidence="1">
    <name type="scientific">Ananas comosus var. bracteatus</name>
    <name type="common">red pineapple</name>
    <dbReference type="NCBI Taxonomy" id="296719"/>
    <lineage>
        <taxon>Eukaryota</taxon>
        <taxon>Viridiplantae</taxon>
        <taxon>Streptophyta</taxon>
        <taxon>Embryophyta</taxon>
        <taxon>Tracheophyta</taxon>
        <taxon>Spermatophyta</taxon>
        <taxon>Magnoliopsida</taxon>
        <taxon>Liliopsida</taxon>
        <taxon>Poales</taxon>
        <taxon>Bromeliaceae</taxon>
        <taxon>Bromelioideae</taxon>
        <taxon>Ananas</taxon>
    </lineage>
</organism>
<protein>
    <submittedName>
        <fullName evidence="1">Uncharacterized protein</fullName>
    </submittedName>
</protein>